<dbReference type="PANTHER" id="PTHR21349">
    <property type="entry name" value="50S RIBOSOMAL PROTEIN L21"/>
    <property type="match status" value="1"/>
</dbReference>
<keyword evidence="4 6" id="KW-0689">Ribosomal protein</keyword>
<dbReference type="InterPro" id="IPR001787">
    <property type="entry name" value="Ribosomal_bL21"/>
</dbReference>
<proteinExistence type="inferred from homology"/>
<dbReference type="Pfam" id="PF00829">
    <property type="entry name" value="Ribosomal_L21p"/>
    <property type="match status" value="1"/>
</dbReference>
<dbReference type="InterPro" id="IPR018258">
    <property type="entry name" value="Ribosomal_bL21_CS"/>
</dbReference>
<dbReference type="GO" id="GO:0005840">
    <property type="term" value="C:ribosome"/>
    <property type="evidence" value="ECO:0007669"/>
    <property type="project" value="UniProtKB-KW"/>
</dbReference>
<dbReference type="Pfam" id="PF14520">
    <property type="entry name" value="HHH_5"/>
    <property type="match status" value="1"/>
</dbReference>
<evidence type="ECO:0000256" key="6">
    <source>
        <dbReference type="HAMAP-Rule" id="MF_01363"/>
    </source>
</evidence>
<dbReference type="PANTHER" id="PTHR21349:SF0">
    <property type="entry name" value="LARGE RIBOSOMAL SUBUNIT PROTEIN BL21M"/>
    <property type="match status" value="1"/>
</dbReference>
<dbReference type="NCBIfam" id="TIGR00061">
    <property type="entry name" value="L21"/>
    <property type="match status" value="1"/>
</dbReference>
<evidence type="ECO:0000256" key="4">
    <source>
        <dbReference type="ARBA" id="ARBA00022980"/>
    </source>
</evidence>
<evidence type="ECO:0000256" key="8">
    <source>
        <dbReference type="SAM" id="MobiDB-lite"/>
    </source>
</evidence>
<dbReference type="Gene3D" id="1.10.150.20">
    <property type="entry name" value="5' to 3' exonuclease, C-terminal subdomain"/>
    <property type="match status" value="1"/>
</dbReference>
<dbReference type="RefSeq" id="WP_192460828.1">
    <property type="nucleotide sequence ID" value="NZ_JACYFJ010000001.1"/>
</dbReference>
<dbReference type="InterPro" id="IPR003583">
    <property type="entry name" value="Hlx-hairpin-Hlx_DNA-bd_motif"/>
</dbReference>
<keyword evidence="3 6" id="KW-0694">RNA-binding</keyword>
<feature type="compositionally biased region" description="Basic residues" evidence="8">
    <location>
        <begin position="137"/>
        <end position="146"/>
    </location>
</feature>
<evidence type="ECO:0000313" key="11">
    <source>
        <dbReference type="Proteomes" id="UP001595814"/>
    </source>
</evidence>
<comment type="subunit">
    <text evidence="6">Part of the 50S ribosomal subunit. Contacts protein L20.</text>
</comment>
<evidence type="ECO:0000256" key="5">
    <source>
        <dbReference type="ARBA" id="ARBA00023274"/>
    </source>
</evidence>
<protein>
    <recommendedName>
        <fullName evidence="6">Large ribosomal subunit protein bL21</fullName>
    </recommendedName>
</protein>
<evidence type="ECO:0000259" key="9">
    <source>
        <dbReference type="SMART" id="SM00278"/>
    </source>
</evidence>
<name>A0ABV8JRU7_9FLAO</name>
<dbReference type="InterPro" id="IPR036164">
    <property type="entry name" value="bL21-like_sf"/>
</dbReference>
<dbReference type="SUPFAM" id="SSF141091">
    <property type="entry name" value="L21p-like"/>
    <property type="match status" value="1"/>
</dbReference>
<comment type="function">
    <text evidence="6 7">This protein binds to 23S rRNA in the presence of protein L20.</text>
</comment>
<evidence type="ECO:0000256" key="3">
    <source>
        <dbReference type="ARBA" id="ARBA00022884"/>
    </source>
</evidence>
<feature type="domain" description="Helix-hairpin-helix DNA-binding motif class 1" evidence="9">
    <location>
        <begin position="150"/>
        <end position="169"/>
    </location>
</feature>
<feature type="region of interest" description="Disordered" evidence="8">
    <location>
        <begin position="109"/>
        <end position="150"/>
    </location>
</feature>
<comment type="similarity">
    <text evidence="1 6 7">Belongs to the bacterial ribosomal protein bL21 family.</text>
</comment>
<reference evidence="11" key="1">
    <citation type="journal article" date="2019" name="Int. J. Syst. Evol. Microbiol.">
        <title>The Global Catalogue of Microorganisms (GCM) 10K type strain sequencing project: providing services to taxonomists for standard genome sequencing and annotation.</title>
        <authorList>
            <consortium name="The Broad Institute Genomics Platform"/>
            <consortium name="The Broad Institute Genome Sequencing Center for Infectious Disease"/>
            <person name="Wu L."/>
            <person name="Ma J."/>
        </authorList>
    </citation>
    <scope>NUCLEOTIDE SEQUENCE [LARGE SCALE GENOMIC DNA]</scope>
    <source>
        <strain evidence="11">CECT 7477</strain>
    </source>
</reference>
<organism evidence="10 11">
    <name type="scientific">Euzebyella saccharophila</name>
    <dbReference type="NCBI Taxonomy" id="679664"/>
    <lineage>
        <taxon>Bacteria</taxon>
        <taxon>Pseudomonadati</taxon>
        <taxon>Bacteroidota</taxon>
        <taxon>Flavobacteriia</taxon>
        <taxon>Flavobacteriales</taxon>
        <taxon>Flavobacteriaceae</taxon>
        <taxon>Euzebyella</taxon>
    </lineage>
</organism>
<dbReference type="Proteomes" id="UP001595814">
    <property type="component" value="Unassembled WGS sequence"/>
</dbReference>
<keyword evidence="11" id="KW-1185">Reference proteome</keyword>
<evidence type="ECO:0000256" key="2">
    <source>
        <dbReference type="ARBA" id="ARBA00022730"/>
    </source>
</evidence>
<dbReference type="HAMAP" id="MF_01363">
    <property type="entry name" value="Ribosomal_bL21"/>
    <property type="match status" value="1"/>
</dbReference>
<accession>A0ABV8JRU7</accession>
<dbReference type="EMBL" id="JBHSAW010000004">
    <property type="protein sequence ID" value="MFC4095494.1"/>
    <property type="molecule type" value="Genomic_DNA"/>
</dbReference>
<sequence length="228" mass="24487">MYAIVEMAGQQFKVAKDQKVYVHRLQEEEGKKVVFDNVLLLADGSDITVGAPAIDGAAVEAKVVKHLKGDKVIVFKKKRRKGYKKKNGHRQSLTEIVIESIVSKGAKKAAKKEEPKKAAKPEAAGKDASVDVSVASKPKKAAPKKSAKADDLKKIEGIGPKIAETLAAAGIDTFAELAKTDAAKVAEIIADVRGNHVTDTWPAQAKLAAEGKWDELKKWQDELDGGKA</sequence>
<evidence type="ECO:0000256" key="7">
    <source>
        <dbReference type="RuleBase" id="RU000562"/>
    </source>
</evidence>
<comment type="caution">
    <text evidence="10">The sequence shown here is derived from an EMBL/GenBank/DDBJ whole genome shotgun (WGS) entry which is preliminary data.</text>
</comment>
<keyword evidence="5 6" id="KW-0687">Ribonucleoprotein</keyword>
<gene>
    <name evidence="6 10" type="primary">rplU</name>
    <name evidence="10" type="ORF">ACFOUT_06390</name>
</gene>
<dbReference type="PROSITE" id="PS01169">
    <property type="entry name" value="RIBOSOMAL_L21"/>
    <property type="match status" value="1"/>
</dbReference>
<feature type="compositionally biased region" description="Basic and acidic residues" evidence="8">
    <location>
        <begin position="111"/>
        <end position="129"/>
    </location>
</feature>
<dbReference type="InterPro" id="IPR028909">
    <property type="entry name" value="bL21-like"/>
</dbReference>
<evidence type="ECO:0000256" key="1">
    <source>
        <dbReference type="ARBA" id="ARBA00008563"/>
    </source>
</evidence>
<dbReference type="SMART" id="SM00278">
    <property type="entry name" value="HhH1"/>
    <property type="match status" value="1"/>
</dbReference>
<evidence type="ECO:0000313" key="10">
    <source>
        <dbReference type="EMBL" id="MFC4095494.1"/>
    </source>
</evidence>
<keyword evidence="2 6" id="KW-0699">rRNA-binding</keyword>